<dbReference type="SUPFAM" id="SSF52047">
    <property type="entry name" value="RNI-like"/>
    <property type="match status" value="1"/>
</dbReference>
<accession>A0A4Y7T183</accession>
<name>A0A4Y7T183_COPMI</name>
<dbReference type="OrthoDB" id="3217549at2759"/>
<gene>
    <name evidence="1" type="ORF">FA13DRAFT_1736227</name>
</gene>
<sequence>MAFGEANLWSTIYVTNGSPGFPDLLQLWLTNSGSRSLKLVFRDGPDYIERDGDVVVAMLHLAAAHSHRWSTFKVRLRSLRLPGKGVYDALKNVETPNLIGLAYSFNWNPDVVLEGGSSFHDLFMETCKRLVKQSLRLREMQMWSTMDHDLDFLSAIPFPRLSVMTLPVVYILEHSRFLANLSHCACLRTLTISLAGNQPQSSPHYALAIPSLRNLNVIGFSTAHVNTFLRVFHLPSLQHLSVHTNSLFLPGSPLALVEVLDHWQPTLLSLELRDEQSSRLDLFFSSWARHPAVQSLIYLRVGGLHSANIFPTLTLGSPGPSLMPQLQRIHAETVHLGYECGGLTMMALSRSNPWSGLRLSVEADFLLEEELVRETEFWDKCGDDRLRKVDRRFRWIGAGERKLEREFMFQDFSMIQGRPSY</sequence>
<keyword evidence="2" id="KW-1185">Reference proteome</keyword>
<dbReference type="InterPro" id="IPR032675">
    <property type="entry name" value="LRR_dom_sf"/>
</dbReference>
<dbReference type="Proteomes" id="UP000298030">
    <property type="component" value="Unassembled WGS sequence"/>
</dbReference>
<evidence type="ECO:0000313" key="2">
    <source>
        <dbReference type="Proteomes" id="UP000298030"/>
    </source>
</evidence>
<organism evidence="1 2">
    <name type="scientific">Coprinellus micaceus</name>
    <name type="common">Glistening ink-cap mushroom</name>
    <name type="synonym">Coprinus micaceus</name>
    <dbReference type="NCBI Taxonomy" id="71717"/>
    <lineage>
        <taxon>Eukaryota</taxon>
        <taxon>Fungi</taxon>
        <taxon>Dikarya</taxon>
        <taxon>Basidiomycota</taxon>
        <taxon>Agaricomycotina</taxon>
        <taxon>Agaricomycetes</taxon>
        <taxon>Agaricomycetidae</taxon>
        <taxon>Agaricales</taxon>
        <taxon>Agaricineae</taxon>
        <taxon>Psathyrellaceae</taxon>
        <taxon>Coprinellus</taxon>
    </lineage>
</organism>
<dbReference type="EMBL" id="QPFP01000037">
    <property type="protein sequence ID" value="TEB27761.1"/>
    <property type="molecule type" value="Genomic_DNA"/>
</dbReference>
<protein>
    <recommendedName>
        <fullName evidence="3">F-box domain-containing protein</fullName>
    </recommendedName>
</protein>
<dbReference type="Gene3D" id="3.80.10.10">
    <property type="entry name" value="Ribonuclease Inhibitor"/>
    <property type="match status" value="1"/>
</dbReference>
<comment type="caution">
    <text evidence="1">The sequence shown here is derived from an EMBL/GenBank/DDBJ whole genome shotgun (WGS) entry which is preliminary data.</text>
</comment>
<evidence type="ECO:0000313" key="1">
    <source>
        <dbReference type="EMBL" id="TEB27761.1"/>
    </source>
</evidence>
<dbReference type="AlphaFoldDB" id="A0A4Y7T183"/>
<evidence type="ECO:0008006" key="3">
    <source>
        <dbReference type="Google" id="ProtNLM"/>
    </source>
</evidence>
<proteinExistence type="predicted"/>
<reference evidence="1 2" key="1">
    <citation type="journal article" date="2019" name="Nat. Ecol. Evol.">
        <title>Megaphylogeny resolves global patterns of mushroom evolution.</title>
        <authorList>
            <person name="Varga T."/>
            <person name="Krizsan K."/>
            <person name="Foldi C."/>
            <person name="Dima B."/>
            <person name="Sanchez-Garcia M."/>
            <person name="Sanchez-Ramirez S."/>
            <person name="Szollosi G.J."/>
            <person name="Szarkandi J.G."/>
            <person name="Papp V."/>
            <person name="Albert L."/>
            <person name="Andreopoulos W."/>
            <person name="Angelini C."/>
            <person name="Antonin V."/>
            <person name="Barry K.W."/>
            <person name="Bougher N.L."/>
            <person name="Buchanan P."/>
            <person name="Buyck B."/>
            <person name="Bense V."/>
            <person name="Catcheside P."/>
            <person name="Chovatia M."/>
            <person name="Cooper J."/>
            <person name="Damon W."/>
            <person name="Desjardin D."/>
            <person name="Finy P."/>
            <person name="Geml J."/>
            <person name="Haridas S."/>
            <person name="Hughes K."/>
            <person name="Justo A."/>
            <person name="Karasinski D."/>
            <person name="Kautmanova I."/>
            <person name="Kiss B."/>
            <person name="Kocsube S."/>
            <person name="Kotiranta H."/>
            <person name="LaButti K.M."/>
            <person name="Lechner B.E."/>
            <person name="Liimatainen K."/>
            <person name="Lipzen A."/>
            <person name="Lukacs Z."/>
            <person name="Mihaltcheva S."/>
            <person name="Morgado L.N."/>
            <person name="Niskanen T."/>
            <person name="Noordeloos M.E."/>
            <person name="Ohm R.A."/>
            <person name="Ortiz-Santana B."/>
            <person name="Ovrebo C."/>
            <person name="Racz N."/>
            <person name="Riley R."/>
            <person name="Savchenko A."/>
            <person name="Shiryaev A."/>
            <person name="Soop K."/>
            <person name="Spirin V."/>
            <person name="Szebenyi C."/>
            <person name="Tomsovsky M."/>
            <person name="Tulloss R.E."/>
            <person name="Uehling J."/>
            <person name="Grigoriev I.V."/>
            <person name="Vagvolgyi C."/>
            <person name="Papp T."/>
            <person name="Martin F.M."/>
            <person name="Miettinen O."/>
            <person name="Hibbett D.S."/>
            <person name="Nagy L.G."/>
        </authorList>
    </citation>
    <scope>NUCLEOTIDE SEQUENCE [LARGE SCALE GENOMIC DNA]</scope>
    <source>
        <strain evidence="1 2">FP101781</strain>
    </source>
</reference>
<dbReference type="STRING" id="71717.A0A4Y7T183"/>